<evidence type="ECO:0000313" key="1">
    <source>
        <dbReference type="EMBL" id="CAK7237018.1"/>
    </source>
</evidence>
<reference evidence="1 2" key="1">
    <citation type="submission" date="2024-01" db="EMBL/GenBank/DDBJ databases">
        <authorList>
            <person name="Allen C."/>
            <person name="Tagirdzhanova G."/>
        </authorList>
    </citation>
    <scope>NUCLEOTIDE SEQUENCE [LARGE SCALE GENOMIC DNA]</scope>
</reference>
<dbReference type="Pfam" id="PF00756">
    <property type="entry name" value="Esterase"/>
    <property type="match status" value="1"/>
</dbReference>
<organism evidence="1 2">
    <name type="scientific">Sporothrix curviconia</name>
    <dbReference type="NCBI Taxonomy" id="1260050"/>
    <lineage>
        <taxon>Eukaryota</taxon>
        <taxon>Fungi</taxon>
        <taxon>Dikarya</taxon>
        <taxon>Ascomycota</taxon>
        <taxon>Pezizomycotina</taxon>
        <taxon>Sordariomycetes</taxon>
        <taxon>Sordariomycetidae</taxon>
        <taxon>Ophiostomatales</taxon>
        <taxon>Ophiostomataceae</taxon>
        <taxon>Sporothrix</taxon>
    </lineage>
</organism>
<protein>
    <recommendedName>
        <fullName evidence="3">Esterase</fullName>
    </recommendedName>
</protein>
<proteinExistence type="predicted"/>
<evidence type="ECO:0008006" key="3">
    <source>
        <dbReference type="Google" id="ProtNLM"/>
    </source>
</evidence>
<dbReference type="PANTHER" id="PTHR48098">
    <property type="entry name" value="ENTEROCHELIN ESTERASE-RELATED"/>
    <property type="match status" value="1"/>
</dbReference>
<name>A0ABP0CYZ6_9PEZI</name>
<dbReference type="Gene3D" id="3.40.50.1820">
    <property type="entry name" value="alpha/beta hydrolase"/>
    <property type="match status" value="1"/>
</dbReference>
<dbReference type="PANTHER" id="PTHR48098:SF1">
    <property type="entry name" value="DIACYLGLYCEROL ACYLTRANSFERASE_MYCOLYLTRANSFERASE AG85A"/>
    <property type="match status" value="1"/>
</dbReference>
<evidence type="ECO:0000313" key="2">
    <source>
        <dbReference type="Proteomes" id="UP001642405"/>
    </source>
</evidence>
<gene>
    <name evidence="1" type="ORF">SCUCBS95973_009805</name>
</gene>
<dbReference type="SUPFAM" id="SSF53474">
    <property type="entry name" value="alpha/beta-Hydrolases"/>
    <property type="match status" value="1"/>
</dbReference>
<comment type="caution">
    <text evidence="1">The sequence shown here is derived from an EMBL/GenBank/DDBJ whole genome shotgun (WGS) entry which is preliminary data.</text>
</comment>
<dbReference type="InterPro" id="IPR050583">
    <property type="entry name" value="Mycobacterial_A85_antigen"/>
</dbReference>
<accession>A0ABP0CYZ6</accession>
<dbReference type="EMBL" id="CAWUHB010000132">
    <property type="protein sequence ID" value="CAK7237018.1"/>
    <property type="molecule type" value="Genomic_DNA"/>
</dbReference>
<dbReference type="Proteomes" id="UP001642405">
    <property type="component" value="Unassembled WGS sequence"/>
</dbReference>
<dbReference type="InterPro" id="IPR000801">
    <property type="entry name" value="Esterase-like"/>
</dbReference>
<dbReference type="InterPro" id="IPR029058">
    <property type="entry name" value="AB_hydrolase_fold"/>
</dbReference>
<sequence length="288" mass="32372">MPPKIPTREELDRMNAEWVEPFDARTAPEGLHYGLYDTSVRGPGKQGSYWYVLPDGYQEDESKSYPVLIWLHGGMSRGITGAAAGLLYRDAMAAGLMTKTVIFFPQALPVGWYLNSIDGQFLIEDVLIKDFIPHIDATFRTTGQRGIEGFSMGGFGSSHLGLKFSDLFRAISCIAPAILPSLDHEPKEFVWDTFRGDNDYYQQSHPKTLLRVHQEKLRQAGIRIRLLAGSQDHRLTAAIESLHQLMDDAGVQHETSTVQDAGHDFMLILRGLGSEAYAFWNRAFEHKK</sequence>
<keyword evidence="2" id="KW-1185">Reference proteome</keyword>